<sequence length="128" mass="15022">MPSNNVEATRFKKPERGNIVEFHGRFRDHDVNLVIGEDKEPVRVRSDMVVKRHDIFITPETAAKGIQKIREFGSRPDVIAEIDEYNRDLDVILSNVRENRKKREEQRRAREEEFTKSVVGKFWKSISG</sequence>
<reference evidence="1 2" key="1">
    <citation type="journal article" date="2015" name="Nature">
        <title>rRNA introns, odd ribosomes, and small enigmatic genomes across a large radiation of phyla.</title>
        <authorList>
            <person name="Brown C.T."/>
            <person name="Hug L.A."/>
            <person name="Thomas B.C."/>
            <person name="Sharon I."/>
            <person name="Castelle C.J."/>
            <person name="Singh A."/>
            <person name="Wilkins M.J."/>
            <person name="Williams K.H."/>
            <person name="Banfield J.F."/>
        </authorList>
    </citation>
    <scope>NUCLEOTIDE SEQUENCE [LARGE SCALE GENOMIC DNA]</scope>
</reference>
<accession>A0A0G0PEC5</accession>
<dbReference type="Proteomes" id="UP000034764">
    <property type="component" value="Unassembled WGS sequence"/>
</dbReference>
<organism evidence="1 2">
    <name type="scientific">Candidatus Yanofskybacteria bacterium GW2011_GWD2_39_48</name>
    <dbReference type="NCBI Taxonomy" id="1619031"/>
    <lineage>
        <taxon>Bacteria</taxon>
        <taxon>Candidatus Yanofskyibacteriota</taxon>
    </lineage>
</organism>
<comment type="caution">
    <text evidence="1">The sequence shown here is derived from an EMBL/GenBank/DDBJ whole genome shotgun (WGS) entry which is preliminary data.</text>
</comment>
<evidence type="ECO:0000313" key="2">
    <source>
        <dbReference type="Proteomes" id="UP000034764"/>
    </source>
</evidence>
<gene>
    <name evidence="1" type="ORF">UT53_C0015G0004</name>
</gene>
<name>A0A0G0PEC5_9BACT</name>
<dbReference type="AlphaFoldDB" id="A0A0G0PEC5"/>
<evidence type="ECO:0000313" key="1">
    <source>
        <dbReference type="EMBL" id="KKR23521.1"/>
    </source>
</evidence>
<proteinExistence type="predicted"/>
<protein>
    <submittedName>
        <fullName evidence="1">Uncharacterized protein</fullName>
    </submittedName>
</protein>
<dbReference type="EMBL" id="LBXD01000015">
    <property type="protein sequence ID" value="KKR23521.1"/>
    <property type="molecule type" value="Genomic_DNA"/>
</dbReference>